<organism evidence="3 4">
    <name type="scientific">Mycobacterium shimoidei</name>
    <dbReference type="NCBI Taxonomy" id="29313"/>
    <lineage>
        <taxon>Bacteria</taxon>
        <taxon>Bacillati</taxon>
        <taxon>Actinomycetota</taxon>
        <taxon>Actinomycetes</taxon>
        <taxon>Mycobacteriales</taxon>
        <taxon>Mycobacteriaceae</taxon>
        <taxon>Mycobacterium</taxon>
    </lineage>
</organism>
<dbReference type="AlphaFoldDB" id="A0A375Z3F4"/>
<dbReference type="Proteomes" id="UP000252015">
    <property type="component" value="Unassembled WGS sequence"/>
</dbReference>
<feature type="chain" id="PRO_5016929093" description="DUF732 domain-containing protein" evidence="1">
    <location>
        <begin position="23"/>
        <end position="118"/>
    </location>
</feature>
<evidence type="ECO:0000313" key="3">
    <source>
        <dbReference type="EMBL" id="SRX95698.1"/>
    </source>
</evidence>
<evidence type="ECO:0000313" key="4">
    <source>
        <dbReference type="Proteomes" id="UP000252015"/>
    </source>
</evidence>
<dbReference type="STRING" id="29313.BHQ16_13835"/>
<reference evidence="3 4" key="1">
    <citation type="submission" date="2018-05" db="EMBL/GenBank/DDBJ databases">
        <authorList>
            <consortium name="IHU Genomes"/>
        </authorList>
    </citation>
    <scope>NUCLEOTIDE SEQUENCE [LARGE SCALE GENOMIC DNA]</scope>
    <source>
        <strain evidence="3 4">P7336</strain>
    </source>
</reference>
<dbReference type="InterPro" id="IPR007969">
    <property type="entry name" value="DUF732"/>
</dbReference>
<keyword evidence="1" id="KW-0732">Signal</keyword>
<sequence length="118" mass="11818">MKFLSPLAAAAALTGLAVPAHAEPAGIDVEFLTALGKAGITFRNAEKAVAAGRTACELMDSGQPELDVVKRLTEENPGFTVSGAAKFTAIAASAYCPQHLNVVSGPGGSDNNPPSGGP</sequence>
<evidence type="ECO:0000256" key="1">
    <source>
        <dbReference type="SAM" id="SignalP"/>
    </source>
</evidence>
<name>A0A375Z3F4_MYCSH</name>
<dbReference type="RefSeq" id="WP_113964400.1">
    <property type="nucleotide sequence ID" value="NZ_UEGW01000001.1"/>
</dbReference>
<evidence type="ECO:0000259" key="2">
    <source>
        <dbReference type="Pfam" id="PF05305"/>
    </source>
</evidence>
<gene>
    <name evidence="3" type="ORF">MSP7336_03971</name>
</gene>
<feature type="signal peptide" evidence="1">
    <location>
        <begin position="1"/>
        <end position="22"/>
    </location>
</feature>
<dbReference type="Pfam" id="PF05305">
    <property type="entry name" value="DUF732"/>
    <property type="match status" value="1"/>
</dbReference>
<feature type="domain" description="DUF732" evidence="2">
    <location>
        <begin position="28"/>
        <end position="98"/>
    </location>
</feature>
<accession>A0A375Z3F4</accession>
<keyword evidence="4" id="KW-1185">Reference proteome</keyword>
<proteinExistence type="predicted"/>
<dbReference type="EMBL" id="UEGW01000001">
    <property type="protein sequence ID" value="SRX95698.1"/>
    <property type="molecule type" value="Genomic_DNA"/>
</dbReference>
<protein>
    <recommendedName>
        <fullName evidence="2">DUF732 domain-containing protein</fullName>
    </recommendedName>
</protein>